<name>A0A4C1V999_EUMVA</name>
<comment type="caution">
    <text evidence="2">The sequence shown here is derived from an EMBL/GenBank/DDBJ whole genome shotgun (WGS) entry which is preliminary data.</text>
</comment>
<feature type="compositionally biased region" description="Basic and acidic residues" evidence="1">
    <location>
        <begin position="58"/>
        <end position="67"/>
    </location>
</feature>
<sequence length="141" mass="15755">MDSALYFHSDLCCIGSSSSTIVIRVEGREQTTSNFIHECYPFRIQQTHTRPKQRVGNKNRDPPQEKLPKKRGKPARGPEEKNPVVFAKTGGRRRISQLVAQKTKKSVGSRYEVNLSSANRIIVPVIALIVLPAQRGRATCA</sequence>
<dbReference type="AlphaFoldDB" id="A0A4C1V999"/>
<evidence type="ECO:0000313" key="2">
    <source>
        <dbReference type="EMBL" id="GBP34524.1"/>
    </source>
</evidence>
<gene>
    <name evidence="2" type="ORF">EVAR_29921_1</name>
</gene>
<reference evidence="2 3" key="1">
    <citation type="journal article" date="2019" name="Commun. Biol.">
        <title>The bagworm genome reveals a unique fibroin gene that provides high tensile strength.</title>
        <authorList>
            <person name="Kono N."/>
            <person name="Nakamura H."/>
            <person name="Ohtoshi R."/>
            <person name="Tomita M."/>
            <person name="Numata K."/>
            <person name="Arakawa K."/>
        </authorList>
    </citation>
    <scope>NUCLEOTIDE SEQUENCE [LARGE SCALE GENOMIC DNA]</scope>
</reference>
<keyword evidence="3" id="KW-1185">Reference proteome</keyword>
<organism evidence="2 3">
    <name type="scientific">Eumeta variegata</name>
    <name type="common">Bagworm moth</name>
    <name type="synonym">Eumeta japonica</name>
    <dbReference type="NCBI Taxonomy" id="151549"/>
    <lineage>
        <taxon>Eukaryota</taxon>
        <taxon>Metazoa</taxon>
        <taxon>Ecdysozoa</taxon>
        <taxon>Arthropoda</taxon>
        <taxon>Hexapoda</taxon>
        <taxon>Insecta</taxon>
        <taxon>Pterygota</taxon>
        <taxon>Neoptera</taxon>
        <taxon>Endopterygota</taxon>
        <taxon>Lepidoptera</taxon>
        <taxon>Glossata</taxon>
        <taxon>Ditrysia</taxon>
        <taxon>Tineoidea</taxon>
        <taxon>Psychidae</taxon>
        <taxon>Oiketicinae</taxon>
        <taxon>Eumeta</taxon>
    </lineage>
</organism>
<accession>A0A4C1V999</accession>
<dbReference type="EMBL" id="BGZK01000289">
    <property type="protein sequence ID" value="GBP34524.1"/>
    <property type="molecule type" value="Genomic_DNA"/>
</dbReference>
<protein>
    <submittedName>
        <fullName evidence="2">Uncharacterized protein</fullName>
    </submittedName>
</protein>
<proteinExistence type="predicted"/>
<feature type="region of interest" description="Disordered" evidence="1">
    <location>
        <begin position="43"/>
        <end position="84"/>
    </location>
</feature>
<dbReference type="Proteomes" id="UP000299102">
    <property type="component" value="Unassembled WGS sequence"/>
</dbReference>
<evidence type="ECO:0000313" key="3">
    <source>
        <dbReference type="Proteomes" id="UP000299102"/>
    </source>
</evidence>
<evidence type="ECO:0000256" key="1">
    <source>
        <dbReference type="SAM" id="MobiDB-lite"/>
    </source>
</evidence>